<evidence type="ECO:0000256" key="9">
    <source>
        <dbReference type="ARBA" id="ARBA00023054"/>
    </source>
</evidence>
<feature type="compositionally biased region" description="Low complexity" evidence="11">
    <location>
        <begin position="596"/>
        <end position="605"/>
    </location>
</feature>
<dbReference type="OMA" id="GPHIFMC"/>
<dbReference type="PANTHER" id="PTHR16036">
    <property type="entry name" value="ANKYRIN REPEAT AND ZINC FINGER DOMAIN-CONTAINING PROTEIN 1"/>
    <property type="match status" value="1"/>
</dbReference>
<gene>
    <name evidence="13" type="ORF">SCHCODRAFT_15262</name>
</gene>
<keyword evidence="5" id="KW-0677">Repeat</keyword>
<dbReference type="AlphaFoldDB" id="D8Q3M0"/>
<feature type="compositionally biased region" description="Basic and acidic residues" evidence="11">
    <location>
        <begin position="396"/>
        <end position="407"/>
    </location>
</feature>
<keyword evidence="3 10" id="KW-0963">Cytoplasm</keyword>
<dbReference type="GO" id="GO:0016787">
    <property type="term" value="F:hydrolase activity"/>
    <property type="evidence" value="ECO:0007669"/>
    <property type="project" value="UniProtKB-KW"/>
</dbReference>
<keyword evidence="8" id="KW-0040">ANK repeat</keyword>
<dbReference type="PANTHER" id="PTHR16036:SF2">
    <property type="entry name" value="TRNA ENDONUCLEASE ANKZF1"/>
    <property type="match status" value="1"/>
</dbReference>
<comment type="domain">
    <text evidence="10">The VLRF1 domain mediates binding to the 60S ribosomal subunit.</text>
</comment>
<dbReference type="STRING" id="578458.D8Q3M0"/>
<sequence length="631" mass="70198">MVYQPRQQYHLFSLPAELLASLTPRTLINQPSVQEPTPPPTPPPTVTDNSSRACNICLAASFANVDDQRAHFRSDWHRYNVKARLNGSKAVSEAEFASMLDRLEDSLSGSESSSDGEGSESDAVNTLVNRTKRLHTRPESPSDDTPTAPRQAITWFHSPPSTQIGVYRAIFAAKDDTPSAQLDELKELQVSPSEGRRWAMFMVAGGHFAAAIVRVSSPPEDEEAEDATARKKKKLKQPKPDTEVLRHKTFHRYTTRRKQGGSQSLNDNAKSKAVSAGAMLRRYGEQALRDDIRGLIDEWAEDIAACERIWIRASTSNRKIFLDYEGALIDKGDARLRTFPFPTRRPTQAEIARCLQELVRVKISHFTEEELQAQDEAARPKPRPVAQAPIAPPPAEKPKAPKLSSEEEALRDKWARLLDMVTRGRLEPLQSFFAREGVALGGPDAPIPAWAPESRTARTLLQLATREGQVDVVRWLLEGAGADPTVPDADNRTAYDLARTREVRDVFRRAAGDMPERWDWLGAGHVPSALTRDAEDAREEKKKMRRKGLKEKIKEREAREKERGGTPEPEPEPDRVVEPVRAEPKAGPRKLGGTAGAVEGVAGLTPEMRAKVERERRARAAEARLKGIAGR</sequence>
<dbReference type="eggNOG" id="KOG2505">
    <property type="taxonomic scope" value="Eukaryota"/>
</dbReference>
<evidence type="ECO:0000256" key="4">
    <source>
        <dbReference type="ARBA" id="ARBA00022722"/>
    </source>
</evidence>
<dbReference type="Pfam" id="PF00023">
    <property type="entry name" value="Ank"/>
    <property type="match status" value="1"/>
</dbReference>
<feature type="compositionally biased region" description="Basic and acidic residues" evidence="11">
    <location>
        <begin position="550"/>
        <end position="565"/>
    </location>
</feature>
<reference evidence="13 14" key="1">
    <citation type="journal article" date="2010" name="Nat. Biotechnol.">
        <title>Genome sequence of the model mushroom Schizophyllum commune.</title>
        <authorList>
            <person name="Ohm R.A."/>
            <person name="de Jong J.F."/>
            <person name="Lugones L.G."/>
            <person name="Aerts A."/>
            <person name="Kothe E."/>
            <person name="Stajich J.E."/>
            <person name="de Vries R.P."/>
            <person name="Record E."/>
            <person name="Levasseur A."/>
            <person name="Baker S.E."/>
            <person name="Bartholomew K.A."/>
            <person name="Coutinho P.M."/>
            <person name="Erdmann S."/>
            <person name="Fowler T.J."/>
            <person name="Gathman A.C."/>
            <person name="Lombard V."/>
            <person name="Henrissat B."/>
            <person name="Knabe N."/>
            <person name="Kuees U."/>
            <person name="Lilly W.W."/>
            <person name="Lindquist E."/>
            <person name="Lucas S."/>
            <person name="Magnuson J.K."/>
            <person name="Piumi F."/>
            <person name="Raudaskoski M."/>
            <person name="Salamov A."/>
            <person name="Schmutz J."/>
            <person name="Schwarze F.W.M.R."/>
            <person name="vanKuyk P.A."/>
            <person name="Horton J.S."/>
            <person name="Grigoriev I.V."/>
            <person name="Woesten H.A.B."/>
        </authorList>
    </citation>
    <scope>NUCLEOTIDE SEQUENCE [LARGE SCALE GENOMIC DNA]</scope>
    <source>
        <strain evidence="14">H4-8 / FGSC 9210</strain>
    </source>
</reference>
<dbReference type="Gene3D" id="1.25.40.20">
    <property type="entry name" value="Ankyrin repeat-containing domain"/>
    <property type="match status" value="1"/>
</dbReference>
<feature type="compositionally biased region" description="Basic and acidic residues" evidence="11">
    <location>
        <begin position="608"/>
        <end position="625"/>
    </location>
</feature>
<proteinExistence type="inferred from homology"/>
<evidence type="ECO:0000256" key="1">
    <source>
        <dbReference type="ARBA" id="ARBA00004496"/>
    </source>
</evidence>
<evidence type="ECO:0000256" key="6">
    <source>
        <dbReference type="ARBA" id="ARBA00022759"/>
    </source>
</evidence>
<evidence type="ECO:0000313" key="13">
    <source>
        <dbReference type="EMBL" id="EFI97712.1"/>
    </source>
</evidence>
<dbReference type="Proteomes" id="UP000007431">
    <property type="component" value="Unassembled WGS sequence"/>
</dbReference>
<dbReference type="FunCoup" id="D8Q3M0">
    <property type="interactions" value="30"/>
</dbReference>
<feature type="active site" evidence="10">
    <location>
        <position position="263"/>
    </location>
</feature>
<dbReference type="HOGENOM" id="CLU_014293_1_1_1"/>
<evidence type="ECO:0000256" key="8">
    <source>
        <dbReference type="ARBA" id="ARBA00023043"/>
    </source>
</evidence>
<dbReference type="EMBL" id="GL377305">
    <property type="protein sequence ID" value="EFI97712.1"/>
    <property type="molecule type" value="Genomic_DNA"/>
</dbReference>
<evidence type="ECO:0000313" key="14">
    <source>
        <dbReference type="Proteomes" id="UP000007431"/>
    </source>
</evidence>
<feature type="domain" description="VLRF1" evidence="12">
    <location>
        <begin position="194"/>
        <end position="361"/>
    </location>
</feature>
<feature type="compositionally biased region" description="Basic and acidic residues" evidence="11">
    <location>
        <begin position="532"/>
        <end position="542"/>
    </location>
</feature>
<dbReference type="GO" id="GO:0004519">
    <property type="term" value="F:endonuclease activity"/>
    <property type="evidence" value="ECO:0007669"/>
    <property type="project" value="UniProtKB-KW"/>
</dbReference>
<dbReference type="InterPro" id="IPR047139">
    <property type="entry name" value="ANKZ1/VMS1"/>
</dbReference>
<name>D8Q3M0_SCHCM</name>
<accession>D8Q3M0</accession>
<feature type="compositionally biased region" description="Basic and acidic residues" evidence="11">
    <location>
        <begin position="572"/>
        <end position="586"/>
    </location>
</feature>
<dbReference type="InterPro" id="IPR002110">
    <property type="entry name" value="Ankyrin_rpt"/>
</dbReference>
<evidence type="ECO:0000256" key="7">
    <source>
        <dbReference type="ARBA" id="ARBA00022801"/>
    </source>
</evidence>
<dbReference type="KEGG" id="scm:SCHCO_02618203"/>
<keyword evidence="14" id="KW-1185">Reference proteome</keyword>
<comment type="subcellular location">
    <subcellularLocation>
        <location evidence="1">Cytoplasm</location>
    </subcellularLocation>
</comment>
<dbReference type="VEuPathDB" id="FungiDB:SCHCODRAFT_02618203"/>
<dbReference type="GO" id="GO:0005737">
    <property type="term" value="C:cytoplasm"/>
    <property type="evidence" value="ECO:0007669"/>
    <property type="project" value="UniProtKB-SubCell"/>
</dbReference>
<keyword evidence="7 10" id="KW-0378">Hydrolase</keyword>
<comment type="similarity">
    <text evidence="2 10">Belongs to the ANKZF1/VMS1 family.</text>
</comment>
<dbReference type="Pfam" id="PF18826">
    <property type="entry name" value="bVLRF1"/>
    <property type="match status" value="1"/>
</dbReference>
<keyword evidence="9" id="KW-0175">Coiled coil</keyword>
<feature type="region of interest" description="Disordered" evidence="11">
    <location>
        <begin position="531"/>
        <end position="631"/>
    </location>
</feature>
<keyword evidence="6 10" id="KW-0255">Endonuclease</keyword>
<dbReference type="SUPFAM" id="SSF48403">
    <property type="entry name" value="Ankyrin repeat"/>
    <property type="match status" value="1"/>
</dbReference>
<organism evidence="14">
    <name type="scientific">Schizophyllum commune (strain H4-8 / FGSC 9210)</name>
    <name type="common">Split gill fungus</name>
    <dbReference type="NCBI Taxonomy" id="578458"/>
    <lineage>
        <taxon>Eukaryota</taxon>
        <taxon>Fungi</taxon>
        <taxon>Dikarya</taxon>
        <taxon>Basidiomycota</taxon>
        <taxon>Agaricomycotina</taxon>
        <taxon>Agaricomycetes</taxon>
        <taxon>Agaricomycetidae</taxon>
        <taxon>Agaricales</taxon>
        <taxon>Schizophyllaceae</taxon>
        <taxon>Schizophyllum</taxon>
    </lineage>
</organism>
<feature type="region of interest" description="Disordered" evidence="11">
    <location>
        <begin position="371"/>
        <end position="407"/>
    </location>
</feature>
<keyword evidence="4 10" id="KW-0540">Nuclease</keyword>
<dbReference type="InParanoid" id="D8Q3M0"/>
<evidence type="ECO:0000256" key="2">
    <source>
        <dbReference type="ARBA" id="ARBA00009262"/>
    </source>
</evidence>
<feature type="region of interest" description="Disordered" evidence="11">
    <location>
        <begin position="29"/>
        <end position="49"/>
    </location>
</feature>
<feature type="compositionally biased region" description="Pro residues" evidence="11">
    <location>
        <begin position="36"/>
        <end position="45"/>
    </location>
</feature>
<evidence type="ECO:0000256" key="3">
    <source>
        <dbReference type="ARBA" id="ARBA00022490"/>
    </source>
</evidence>
<dbReference type="InterPro" id="IPR041175">
    <property type="entry name" value="VLRF1/Vms1"/>
</dbReference>
<evidence type="ECO:0000256" key="10">
    <source>
        <dbReference type="PROSITE-ProRule" id="PRU01389"/>
    </source>
</evidence>
<feature type="region of interest" description="Disordered" evidence="11">
    <location>
        <begin position="217"/>
        <end position="242"/>
    </location>
</feature>
<dbReference type="RefSeq" id="XP_003032615.1">
    <property type="nucleotide sequence ID" value="XM_003032569.1"/>
</dbReference>
<evidence type="ECO:0000259" key="12">
    <source>
        <dbReference type="PROSITE" id="PS52044"/>
    </source>
</evidence>
<dbReference type="GeneID" id="9590560"/>
<dbReference type="InterPro" id="IPR036770">
    <property type="entry name" value="Ankyrin_rpt-contain_sf"/>
</dbReference>
<evidence type="ECO:0000256" key="11">
    <source>
        <dbReference type="SAM" id="MobiDB-lite"/>
    </source>
</evidence>
<dbReference type="PROSITE" id="PS52044">
    <property type="entry name" value="VLRF1"/>
    <property type="match status" value="1"/>
</dbReference>
<evidence type="ECO:0000256" key="5">
    <source>
        <dbReference type="ARBA" id="ARBA00022737"/>
    </source>
</evidence>
<feature type="region of interest" description="Disordered" evidence="11">
    <location>
        <begin position="130"/>
        <end position="151"/>
    </location>
</feature>
<dbReference type="OrthoDB" id="429841at2759"/>
<protein>
    <recommendedName>
        <fullName evidence="12">VLRF1 domain-containing protein</fullName>
    </recommendedName>
</protein>
<dbReference type="GO" id="GO:0036503">
    <property type="term" value="P:ERAD pathway"/>
    <property type="evidence" value="ECO:0007669"/>
    <property type="project" value="TreeGrafter"/>
</dbReference>